<dbReference type="InterPro" id="IPR019285">
    <property type="entry name" value="DUF2336"/>
</dbReference>
<dbReference type="OrthoDB" id="9798569at2"/>
<dbReference type="PIRSF" id="PIRSF035865">
    <property type="entry name" value="UCP035865"/>
    <property type="match status" value="1"/>
</dbReference>
<evidence type="ECO:0000313" key="1">
    <source>
        <dbReference type="EMBL" id="MTV32515.1"/>
    </source>
</evidence>
<accession>A0A6N8DSL3</accession>
<reference evidence="1 2" key="1">
    <citation type="submission" date="2019-11" db="EMBL/GenBank/DDBJ databases">
        <title>Whole-genome sequence of a Rhodoblastus acidophilus DSM 142.</title>
        <authorList>
            <person name="Kyndt J.A."/>
            <person name="Meyer T.E."/>
        </authorList>
    </citation>
    <scope>NUCLEOTIDE SEQUENCE [LARGE SCALE GENOMIC DNA]</scope>
    <source>
        <strain evidence="1 2">DSM 142</strain>
    </source>
</reference>
<sequence>MLVRKFIQWSQGTSATARADGVAALARAYLYSEMAPEERREAESALYALLDDPSPLPRRAMAECFAGSPDAPPALIHGLARDQSEVSALVLTRSPLLADADLIDCAAVGDSAAQAAIALRADLSPAVCASLAEIAGREAAIALAVNESANIPDFALRRMVERFGDDGEVREALLGRAWLPATVRAHLADVTARALADFVVSRQWLSAPRGARIALDNRDRATMIIASGCADYSEETAALAAYLRVAGQITPGVALRALLCGQKGLFEATLAELTGLSAKRIAGVVREPWSDAFAAAYAKAGFPAGLLIVFRSALAALARLKPGNEDEGALRLPLIQAVLADCASGDPALGNVMSLLRRFELDATREQARRQIAEVRTAQVRSQAADDSPMLFGLPTTLTPRAEGSEDTGVVVDLAALERELLAA</sequence>
<evidence type="ECO:0000313" key="2">
    <source>
        <dbReference type="Proteomes" id="UP000439113"/>
    </source>
</evidence>
<name>A0A6N8DSL3_RHOAC</name>
<comment type="caution">
    <text evidence="1">The sequence shown here is derived from an EMBL/GenBank/DDBJ whole genome shotgun (WGS) entry which is preliminary data.</text>
</comment>
<dbReference type="EMBL" id="WNKS01000018">
    <property type="protein sequence ID" value="MTV32515.1"/>
    <property type="molecule type" value="Genomic_DNA"/>
</dbReference>
<dbReference type="Proteomes" id="UP000439113">
    <property type="component" value="Unassembled WGS sequence"/>
</dbReference>
<protein>
    <submittedName>
        <fullName evidence="1">DUF2336 domain-containing protein</fullName>
    </submittedName>
</protein>
<proteinExistence type="predicted"/>
<organism evidence="1 2">
    <name type="scientific">Rhodoblastus acidophilus</name>
    <name type="common">Rhodopseudomonas acidophila</name>
    <dbReference type="NCBI Taxonomy" id="1074"/>
    <lineage>
        <taxon>Bacteria</taxon>
        <taxon>Pseudomonadati</taxon>
        <taxon>Pseudomonadota</taxon>
        <taxon>Alphaproteobacteria</taxon>
        <taxon>Hyphomicrobiales</taxon>
        <taxon>Rhodoblastaceae</taxon>
        <taxon>Rhodoblastus</taxon>
    </lineage>
</organism>
<dbReference type="Pfam" id="PF10098">
    <property type="entry name" value="DUF2336"/>
    <property type="match status" value="1"/>
</dbReference>
<dbReference type="RefSeq" id="WP_155447206.1">
    <property type="nucleotide sequence ID" value="NZ_JAOQNR010000007.1"/>
</dbReference>
<dbReference type="InterPro" id="IPR014598">
    <property type="entry name" value="UCP035865"/>
</dbReference>
<gene>
    <name evidence="1" type="ORF">GJ654_16135</name>
</gene>
<dbReference type="AlphaFoldDB" id="A0A6N8DSL3"/>